<gene>
    <name evidence="3" type="ORF">KSL4_1484</name>
    <name evidence="4" type="ORF">PL111_1540</name>
</gene>
<dbReference type="GeneID" id="34301509"/>
<evidence type="ECO:0000313" key="3">
    <source>
        <dbReference type="EMBL" id="CUW08960.1"/>
    </source>
</evidence>
<dbReference type="RefSeq" id="WP_010391349.1">
    <property type="nucleotide sequence ID" value="NZ_FBTB01000010.1"/>
</dbReference>
<feature type="domain" description="DUF1829" evidence="2">
    <location>
        <begin position="159"/>
        <end position="249"/>
    </location>
</feature>
<dbReference type="Proteomes" id="UP000199047">
    <property type="component" value="Unassembled WGS sequence"/>
</dbReference>
<dbReference type="InterPro" id="IPR014960">
    <property type="entry name" value="DUF1828"/>
</dbReference>
<evidence type="ECO:0000313" key="5">
    <source>
        <dbReference type="Proteomes" id="UP000198868"/>
    </source>
</evidence>
<keyword evidence="6" id="KW-1185">Reference proteome</keyword>
<accession>A0AAN2QVB1</accession>
<organism evidence="4 5">
    <name type="scientific">Leuconostoc inhae</name>
    <dbReference type="NCBI Taxonomy" id="178001"/>
    <lineage>
        <taxon>Bacteria</taxon>
        <taxon>Bacillati</taxon>
        <taxon>Bacillota</taxon>
        <taxon>Bacilli</taxon>
        <taxon>Lactobacillales</taxon>
        <taxon>Lactobacillaceae</taxon>
        <taxon>Leuconostoc</taxon>
    </lineage>
</organism>
<dbReference type="Proteomes" id="UP000198868">
    <property type="component" value="Unassembled WGS sequence"/>
</dbReference>
<feature type="domain" description="DUF1828" evidence="1">
    <location>
        <begin position="33"/>
        <end position="121"/>
    </location>
</feature>
<dbReference type="Pfam" id="PF08861">
    <property type="entry name" value="DUF1828"/>
    <property type="match status" value="1"/>
</dbReference>
<evidence type="ECO:0000313" key="6">
    <source>
        <dbReference type="Proteomes" id="UP000199047"/>
    </source>
</evidence>
<evidence type="ECO:0000259" key="2">
    <source>
        <dbReference type="Pfam" id="PF08862"/>
    </source>
</evidence>
<dbReference type="EMBL" id="FBTB01000010">
    <property type="protein sequence ID" value="CUW08960.1"/>
    <property type="molecule type" value="Genomic_DNA"/>
</dbReference>
<dbReference type="Pfam" id="PF08862">
    <property type="entry name" value="DUF1829"/>
    <property type="match status" value="1"/>
</dbReference>
<dbReference type="InterPro" id="IPR014961">
    <property type="entry name" value="DUF1829"/>
</dbReference>
<proteinExistence type="predicted"/>
<evidence type="ECO:0000313" key="4">
    <source>
        <dbReference type="EMBL" id="CUW10015.1"/>
    </source>
</evidence>
<dbReference type="AlphaFoldDB" id="A0AAN2QVB1"/>
<sequence>MKLDTTLLLSQYLDWLKNKYRIKNLEDSNQIITPFTNAIGDNINIYVDKIDEKHFLLSDDGETINDLSLNGIELTTTRNQMIDRILIGSGVHRVDDELTIDGVSSEFPEKKHSLLQTILRVNDLMMTRRNNIVNLFSEEVTDFLKENDIIGTSKAKFAGISGLNYTIDYTIPARKNRPEMFIQFHNHLTFSAITNSTFIFEDINEQRPLEVGDKPINKIIANTEDYAISDKAFRVAESKNIEILPFSDKNKILATLH</sequence>
<comment type="caution">
    <text evidence="4">The sequence shown here is derived from an EMBL/GenBank/DDBJ whole genome shotgun (WGS) entry which is preliminary data.</text>
</comment>
<name>A0AAN2QVB1_9LACO</name>
<reference evidence="5 6" key="1">
    <citation type="submission" date="2015-12" db="EMBL/GenBank/DDBJ databases">
        <authorList>
            <person name="Andreevskaya M."/>
        </authorList>
    </citation>
    <scope>NUCLEOTIDE SEQUENCE [LARGE SCALE GENOMIC DNA]</scope>
    <source>
        <strain evidence="3 6">KSL4-2</strain>
        <strain evidence="4 5">PL111</strain>
    </source>
</reference>
<dbReference type="EMBL" id="FBTU01000016">
    <property type="protein sequence ID" value="CUW10015.1"/>
    <property type="molecule type" value="Genomic_DNA"/>
</dbReference>
<evidence type="ECO:0000259" key="1">
    <source>
        <dbReference type="Pfam" id="PF08861"/>
    </source>
</evidence>
<protein>
    <submittedName>
        <fullName evidence="4">Lj965 prophage protein</fullName>
    </submittedName>
</protein>